<accession>X1DGX8</accession>
<protein>
    <submittedName>
        <fullName evidence="1">Uncharacterized protein</fullName>
    </submittedName>
</protein>
<feature type="non-terminal residue" evidence="1">
    <location>
        <position position="1"/>
    </location>
</feature>
<dbReference type="InterPro" id="IPR014867">
    <property type="entry name" value="Spore_coat_CotH_CotH2/3/7"/>
</dbReference>
<sequence length="211" mass="25889">NIYIMDEILTDLIEFVNNSDDDMFFNPETGIYNKFDKRNLVDFYIYNFFILHTDFWYKNYLLIRNTYPNKFSFVPLDFDGSLGQIGWFLEDNNANHEKFIAYAHRLFERLINNDNFRIDCKNRWLQLRETLWTDSFILEMLSDIFNDIKEILDFEMNKWKPETVEKEPDSSWPDFVIYSTKEFDLDEYIESLFEFIPERLDFCDIYFSYDQ</sequence>
<proteinExistence type="predicted"/>
<comment type="caution">
    <text evidence="1">The sequence shown here is derived from an EMBL/GenBank/DDBJ whole genome shotgun (WGS) entry which is preliminary data.</text>
</comment>
<evidence type="ECO:0000313" key="1">
    <source>
        <dbReference type="EMBL" id="GAH07530.1"/>
    </source>
</evidence>
<dbReference type="EMBL" id="BART01030810">
    <property type="protein sequence ID" value="GAH07530.1"/>
    <property type="molecule type" value="Genomic_DNA"/>
</dbReference>
<organism evidence="1">
    <name type="scientific">marine sediment metagenome</name>
    <dbReference type="NCBI Taxonomy" id="412755"/>
    <lineage>
        <taxon>unclassified sequences</taxon>
        <taxon>metagenomes</taxon>
        <taxon>ecological metagenomes</taxon>
    </lineage>
</organism>
<name>X1DGX8_9ZZZZ</name>
<reference evidence="1" key="1">
    <citation type="journal article" date="2014" name="Front. Microbiol.">
        <title>High frequency of phylogenetically diverse reductive dehalogenase-homologous genes in deep subseafloor sedimentary metagenomes.</title>
        <authorList>
            <person name="Kawai M."/>
            <person name="Futagami T."/>
            <person name="Toyoda A."/>
            <person name="Takaki Y."/>
            <person name="Nishi S."/>
            <person name="Hori S."/>
            <person name="Arai W."/>
            <person name="Tsubouchi T."/>
            <person name="Morono Y."/>
            <person name="Uchiyama I."/>
            <person name="Ito T."/>
            <person name="Fujiyama A."/>
            <person name="Inagaki F."/>
            <person name="Takami H."/>
        </authorList>
    </citation>
    <scope>NUCLEOTIDE SEQUENCE</scope>
    <source>
        <strain evidence="1">Expedition CK06-06</strain>
    </source>
</reference>
<dbReference type="Pfam" id="PF08757">
    <property type="entry name" value="CotH"/>
    <property type="match status" value="1"/>
</dbReference>
<dbReference type="AlphaFoldDB" id="X1DGX8"/>
<gene>
    <name evidence="1" type="ORF">S01H4_53671</name>
</gene>